<evidence type="ECO:0000256" key="1">
    <source>
        <dbReference type="SAM" id="Coils"/>
    </source>
</evidence>
<feature type="coiled-coil region" evidence="1">
    <location>
        <begin position="7"/>
        <end position="34"/>
    </location>
</feature>
<dbReference type="Gene3D" id="1.20.1270.340">
    <property type="match status" value="1"/>
</dbReference>
<keyword evidence="1" id="KW-0175">Coiled coil</keyword>
<dbReference type="Proteomes" id="UP000281474">
    <property type="component" value="Unassembled WGS sequence"/>
</dbReference>
<gene>
    <name evidence="2" type="ORF">D5018_07355</name>
</gene>
<accession>A0A3L8PYI5</accession>
<dbReference type="InterPro" id="IPR038338">
    <property type="entry name" value="PriC_sf"/>
</dbReference>
<dbReference type="EMBL" id="QZEI01000017">
    <property type="protein sequence ID" value="RLV60335.1"/>
    <property type="molecule type" value="Genomic_DNA"/>
</dbReference>
<evidence type="ECO:0000313" key="2">
    <source>
        <dbReference type="EMBL" id="RLV60335.1"/>
    </source>
</evidence>
<comment type="caution">
    <text evidence="2">The sequence shown here is derived from an EMBL/GenBank/DDBJ whole genome shotgun (WGS) entry which is preliminary data.</text>
</comment>
<dbReference type="OrthoDB" id="7061116at2"/>
<organism evidence="2 3">
    <name type="scientific">Parashewanella curva</name>
    <dbReference type="NCBI Taxonomy" id="2338552"/>
    <lineage>
        <taxon>Bacteria</taxon>
        <taxon>Pseudomonadati</taxon>
        <taxon>Pseudomonadota</taxon>
        <taxon>Gammaproteobacteria</taxon>
        <taxon>Alteromonadales</taxon>
        <taxon>Shewanellaceae</taxon>
        <taxon>Parashewanella</taxon>
    </lineage>
</organism>
<proteinExistence type="predicted"/>
<name>A0A3L8PYI5_9GAMM</name>
<dbReference type="InterPro" id="IPR010890">
    <property type="entry name" value="PriC"/>
</dbReference>
<evidence type="ECO:0000313" key="3">
    <source>
        <dbReference type="Proteomes" id="UP000281474"/>
    </source>
</evidence>
<dbReference type="RefSeq" id="WP_121838367.1">
    <property type="nucleotide sequence ID" value="NZ_ML014766.1"/>
</dbReference>
<sequence>MNSLALISKLAQQLDKLEQEVLQHDSRLAQGECKLLQNTDRFNTQLFLQTGAKLQPCIQQIRSQIQQLEKRLRVGLNKETIEISCQQIHDQFSAVKRALATTNINLKAARQAKASSRARYINKQQRAHQNSGFEWIASNVMQNSHKLYDELNKHLNWASRIEQKIHALDLQLSTCPSREKLKLQHEILETQKRLGKCRQAISYIEERIALFERPNAKKGY</sequence>
<keyword evidence="3" id="KW-1185">Reference proteome</keyword>
<protein>
    <submittedName>
        <fullName evidence="2">Prepilin peptidase</fullName>
    </submittedName>
</protein>
<dbReference type="AlphaFoldDB" id="A0A3L8PYI5"/>
<dbReference type="Pfam" id="PF07445">
    <property type="entry name" value="PriC"/>
    <property type="match status" value="1"/>
</dbReference>
<reference evidence="2 3" key="1">
    <citation type="submission" date="2018-09" db="EMBL/GenBank/DDBJ databases">
        <title>Phylogeny of the Shewanellaceae, and recommendation for two new genera, Pseudoshewanella and Parashewanella.</title>
        <authorList>
            <person name="Wang G."/>
        </authorList>
    </citation>
    <scope>NUCLEOTIDE SEQUENCE [LARGE SCALE GENOMIC DNA]</scope>
    <source>
        <strain evidence="2 3">C51</strain>
    </source>
</reference>